<proteinExistence type="predicted"/>
<keyword evidence="3" id="KW-1185">Reference proteome</keyword>
<sequence length="88" mass="10146">MVYVLLINFFSFVIFGLDKRKAILHRRRISESALLGISCIGGTVGSILAMLIFRHKISKTSFLLKFGGIVLIQVALIYFFEKKYWDWS</sequence>
<reference evidence="2 3" key="1">
    <citation type="submission" date="2017-11" db="EMBL/GenBank/DDBJ databases">
        <title>Genomic Encyclopedia of Archaeal and Bacterial Type Strains, Phase II (KMG-II): From Individual Species to Whole Genera.</title>
        <authorList>
            <person name="Goeker M."/>
        </authorList>
    </citation>
    <scope>NUCLEOTIDE SEQUENCE [LARGE SCALE GENOMIC DNA]</scope>
    <source>
        <strain evidence="2 3">DSM 27617</strain>
    </source>
</reference>
<evidence type="ECO:0000313" key="2">
    <source>
        <dbReference type="EMBL" id="PJJ67103.1"/>
    </source>
</evidence>
<dbReference type="Proteomes" id="UP000228740">
    <property type="component" value="Unassembled WGS sequence"/>
</dbReference>
<feature type="transmembrane region" description="Helical" evidence="1">
    <location>
        <begin position="62"/>
        <end position="80"/>
    </location>
</feature>
<evidence type="ECO:0000256" key="1">
    <source>
        <dbReference type="SAM" id="Phobius"/>
    </source>
</evidence>
<accession>A0A2M9C8D9</accession>
<name>A0A2M9C8D9_9FLAO</name>
<dbReference type="RefSeq" id="WP_100375834.1">
    <property type="nucleotide sequence ID" value="NZ_PGFD01000001.1"/>
</dbReference>
<keyword evidence="1" id="KW-0812">Transmembrane</keyword>
<organism evidence="2 3">
    <name type="scientific">Chryseobacterium geocarposphaerae</name>
    <dbReference type="NCBI Taxonomy" id="1416776"/>
    <lineage>
        <taxon>Bacteria</taxon>
        <taxon>Pseudomonadati</taxon>
        <taxon>Bacteroidota</taxon>
        <taxon>Flavobacteriia</taxon>
        <taxon>Flavobacteriales</taxon>
        <taxon>Weeksellaceae</taxon>
        <taxon>Chryseobacterium group</taxon>
        <taxon>Chryseobacterium</taxon>
    </lineage>
</organism>
<evidence type="ECO:0000313" key="3">
    <source>
        <dbReference type="Proteomes" id="UP000228740"/>
    </source>
</evidence>
<keyword evidence="1" id="KW-0472">Membrane</keyword>
<comment type="caution">
    <text evidence="2">The sequence shown here is derived from an EMBL/GenBank/DDBJ whole genome shotgun (WGS) entry which is preliminary data.</text>
</comment>
<dbReference type="EMBL" id="PGFD01000001">
    <property type="protein sequence ID" value="PJJ67103.1"/>
    <property type="molecule type" value="Genomic_DNA"/>
</dbReference>
<dbReference type="OrthoDB" id="1080927at2"/>
<keyword evidence="1" id="KW-1133">Transmembrane helix</keyword>
<dbReference type="AlphaFoldDB" id="A0A2M9C8D9"/>
<gene>
    <name evidence="2" type="ORF">CLV73_1100</name>
</gene>
<protein>
    <submittedName>
        <fullName evidence="2">Uncharacterized membrane protein YsdA (DUF1294 family)</fullName>
    </submittedName>
</protein>
<dbReference type="Pfam" id="PF06961">
    <property type="entry name" value="DUF1294"/>
    <property type="match status" value="1"/>
</dbReference>
<dbReference type="InterPro" id="IPR010718">
    <property type="entry name" value="DUF1294"/>
</dbReference>
<feature type="transmembrane region" description="Helical" evidence="1">
    <location>
        <begin position="32"/>
        <end position="53"/>
    </location>
</feature>